<accession>A0A1V6U716</accession>
<reference evidence="3" key="1">
    <citation type="journal article" date="2017" name="Nat. Microbiol.">
        <title>Global analysis of biosynthetic gene clusters reveals vast potential of secondary metabolite production in Penicillium species.</title>
        <authorList>
            <person name="Nielsen J.C."/>
            <person name="Grijseels S."/>
            <person name="Prigent S."/>
            <person name="Ji B."/>
            <person name="Dainat J."/>
            <person name="Nielsen K.F."/>
            <person name="Frisvad J.C."/>
            <person name="Workman M."/>
            <person name="Nielsen J."/>
        </authorList>
    </citation>
    <scope>NUCLEOTIDE SEQUENCE [LARGE SCALE GENOMIC DNA]</scope>
    <source>
        <strain evidence="3">IBT 31321</strain>
    </source>
</reference>
<dbReference type="AlphaFoldDB" id="A0A1V6U716"/>
<protein>
    <submittedName>
        <fullName evidence="2">Uncharacterized protein</fullName>
    </submittedName>
</protein>
<evidence type="ECO:0000256" key="1">
    <source>
        <dbReference type="SAM" id="MobiDB-lite"/>
    </source>
</evidence>
<proteinExistence type="predicted"/>
<gene>
    <name evidence="2" type="ORF">PENCOP_c029G04861</name>
</gene>
<evidence type="ECO:0000313" key="2">
    <source>
        <dbReference type="EMBL" id="OQE34150.1"/>
    </source>
</evidence>
<comment type="caution">
    <text evidence="2">The sequence shown here is derived from an EMBL/GenBank/DDBJ whole genome shotgun (WGS) entry which is preliminary data.</text>
</comment>
<name>A0A1V6U716_9EURO</name>
<feature type="region of interest" description="Disordered" evidence="1">
    <location>
        <begin position="206"/>
        <end position="257"/>
    </location>
</feature>
<evidence type="ECO:0000313" key="3">
    <source>
        <dbReference type="Proteomes" id="UP000191500"/>
    </source>
</evidence>
<dbReference type="STRING" id="36646.A0A1V6U716"/>
<feature type="compositionally biased region" description="Basic residues" evidence="1">
    <location>
        <begin position="244"/>
        <end position="257"/>
    </location>
</feature>
<keyword evidence="3" id="KW-1185">Reference proteome</keyword>
<dbReference type="EMBL" id="MDDG01000029">
    <property type="protein sequence ID" value="OQE34150.1"/>
    <property type="molecule type" value="Genomic_DNA"/>
</dbReference>
<organism evidence="2 3">
    <name type="scientific">Penicillium coprophilum</name>
    <dbReference type="NCBI Taxonomy" id="36646"/>
    <lineage>
        <taxon>Eukaryota</taxon>
        <taxon>Fungi</taxon>
        <taxon>Dikarya</taxon>
        <taxon>Ascomycota</taxon>
        <taxon>Pezizomycotina</taxon>
        <taxon>Eurotiomycetes</taxon>
        <taxon>Eurotiomycetidae</taxon>
        <taxon>Eurotiales</taxon>
        <taxon>Aspergillaceae</taxon>
        <taxon>Penicillium</taxon>
    </lineage>
</organism>
<feature type="compositionally biased region" description="Basic and acidic residues" evidence="1">
    <location>
        <begin position="209"/>
        <end position="220"/>
    </location>
</feature>
<dbReference type="Proteomes" id="UP000191500">
    <property type="component" value="Unassembled WGS sequence"/>
</dbReference>
<sequence>MDHVKAVWTAAKYFLKAVADHVADDASSNALISELIMPALDILREVLKERTIELLLPHQKGHPITYNHYFTVTLQQIRNERQEDGIRRIVQEFFNVDSLKPYRLDATYGLRSLVNSLMRCREPNMTLYASDEALDCTLAYYKVALKRFIDDVACEIVEIKLMLSLHDVLSPVSVYKSVIELYAPYGLELGSASGVEESLEVLSLSGLSKDSDERDCDTPERTTMGYDAPSQLDGYPEPMESSHSRKKKKKKVLKPVQ</sequence>